<dbReference type="InterPro" id="IPR011051">
    <property type="entry name" value="RmlC_Cupin_sf"/>
</dbReference>
<accession>A0ABN5H2Q0</accession>
<reference evidence="1 2" key="1">
    <citation type="journal article" date="2019" name="Sci. Rep.">
        <title>Sulfobacillus thermotolerans: new insights into resistance and metabolic capacities of acidophilic chemolithotrophs.</title>
        <authorList>
            <person name="Panyushkina A.E."/>
            <person name="Babenko V.V."/>
            <person name="Nikitina A.S."/>
            <person name="Selezneva O.V."/>
            <person name="Tsaplina I.A."/>
            <person name="Letarova M.A."/>
            <person name="Kostryukova E.S."/>
            <person name="Letarov A.V."/>
        </authorList>
    </citation>
    <scope>NUCLEOTIDE SEQUENCE [LARGE SCALE GENOMIC DNA]</scope>
    <source>
        <strain evidence="1 2">Kr1</strain>
    </source>
</reference>
<organism evidence="1 2">
    <name type="scientific">Sulfobacillus thermotolerans</name>
    <dbReference type="NCBI Taxonomy" id="338644"/>
    <lineage>
        <taxon>Bacteria</taxon>
        <taxon>Bacillati</taxon>
        <taxon>Bacillota</taxon>
        <taxon>Clostridia</taxon>
        <taxon>Eubacteriales</taxon>
        <taxon>Clostridiales Family XVII. Incertae Sedis</taxon>
        <taxon>Sulfobacillus</taxon>
    </lineage>
</organism>
<dbReference type="SUPFAM" id="SSF51182">
    <property type="entry name" value="RmlC-like cupins"/>
    <property type="match status" value="1"/>
</dbReference>
<dbReference type="PANTHER" id="PTHR37694:SF1">
    <property type="entry name" value="SLR8022 PROTEIN"/>
    <property type="match status" value="1"/>
</dbReference>
<dbReference type="Gene3D" id="2.60.120.10">
    <property type="entry name" value="Jelly Rolls"/>
    <property type="match status" value="1"/>
</dbReference>
<dbReference type="EMBL" id="CP019454">
    <property type="protein sequence ID" value="AUW94709.1"/>
    <property type="molecule type" value="Genomic_DNA"/>
</dbReference>
<name>A0ABN5H2Q0_9FIRM</name>
<gene>
    <name evidence="1" type="ORF">BXT84_12765</name>
</gene>
<dbReference type="Proteomes" id="UP000325292">
    <property type="component" value="Chromosome"/>
</dbReference>
<sequence length="108" mass="12315">MIRSIDDRDLYDRGHVVVKHIYDEDHAAIVWFGFTQGQMLKDHVTTSIAIIQVLRGRIHLNAANQQILTRGQMVKLPPNEHHAITALEESLVPLVLIPHPRYHSLANV</sequence>
<dbReference type="InterPro" id="IPR014710">
    <property type="entry name" value="RmlC-like_jellyroll"/>
</dbReference>
<evidence type="ECO:0000313" key="1">
    <source>
        <dbReference type="EMBL" id="AUW94709.1"/>
    </source>
</evidence>
<evidence type="ECO:0000313" key="2">
    <source>
        <dbReference type="Proteomes" id="UP000325292"/>
    </source>
</evidence>
<keyword evidence="2" id="KW-1185">Reference proteome</keyword>
<protein>
    <recommendedName>
        <fullName evidence="3">Cupin</fullName>
    </recommendedName>
</protein>
<evidence type="ECO:0008006" key="3">
    <source>
        <dbReference type="Google" id="ProtNLM"/>
    </source>
</evidence>
<dbReference type="PANTHER" id="PTHR37694">
    <property type="entry name" value="SLR8022 PROTEIN"/>
    <property type="match status" value="1"/>
</dbReference>
<proteinExistence type="predicted"/>